<organism evidence="8 9">
    <name type="scientific">Robbsia andropogonis</name>
    <dbReference type="NCBI Taxonomy" id="28092"/>
    <lineage>
        <taxon>Bacteria</taxon>
        <taxon>Pseudomonadati</taxon>
        <taxon>Pseudomonadota</taxon>
        <taxon>Betaproteobacteria</taxon>
        <taxon>Burkholderiales</taxon>
        <taxon>Burkholderiaceae</taxon>
        <taxon>Robbsia</taxon>
    </lineage>
</organism>
<keyword evidence="3" id="KW-0169">Cobalamin biosynthesis</keyword>
<dbReference type="Proteomes" id="UP000033618">
    <property type="component" value="Unassembled WGS sequence"/>
</dbReference>
<sequence>MTIYFIGAGPGDPELVTVKGQRLIRMCPVILYAGSLVPAAVLDGHQAHTVVDSAPLSLDEIIAVLQSAHARGENVARVHSGDPSLYGAIGEQIRRLDRLGIDWEIIPGVTATAASAAALGTELTLPGISQTVILTRYARKTAMPEGETLDALARHRATLAIHLGVRHLAEIVEILMPHYGAGCPIAIVYRASWPDQQIVRGTLIDIVAQTPTEAMQRTALIVVGKVLNSVDFTDSTLYSADSRS</sequence>
<keyword evidence="5 8" id="KW-0808">Transferase</keyword>
<dbReference type="AlphaFoldDB" id="A0A0F5JXY9"/>
<name>A0A0F5JXY9_9BURK</name>
<dbReference type="InterPro" id="IPR006362">
    <property type="entry name" value="Cbl_synth_CobM/CibF"/>
</dbReference>
<evidence type="ECO:0000256" key="2">
    <source>
        <dbReference type="ARBA" id="ARBA00005879"/>
    </source>
</evidence>
<dbReference type="Pfam" id="PF00590">
    <property type="entry name" value="TP_methylase"/>
    <property type="match status" value="1"/>
</dbReference>
<accession>A0A0F5JXY9</accession>
<keyword evidence="6" id="KW-0949">S-adenosyl-L-methionine</keyword>
<dbReference type="Gene3D" id="3.30.950.10">
    <property type="entry name" value="Methyltransferase, Cobalt-precorrin-4 Transmethylase, Domain 2"/>
    <property type="match status" value="1"/>
</dbReference>
<dbReference type="PROSITE" id="PS00839">
    <property type="entry name" value="SUMT_1"/>
    <property type="match status" value="1"/>
</dbReference>
<dbReference type="InterPro" id="IPR050161">
    <property type="entry name" value="Siro_Cobalamin_biosynth"/>
</dbReference>
<reference evidence="8 9" key="1">
    <citation type="submission" date="2015-03" db="EMBL/GenBank/DDBJ databases">
        <title>Draft Genome Sequence of Burkholderia andropogonis type strain ICMP2807, isolated from Sorghum bicolor.</title>
        <authorList>
            <person name="Lopes-Santos L."/>
            <person name="Castro D.B."/>
            <person name="Ottoboni L.M."/>
            <person name="Park D."/>
            <person name="Weirc B.S."/>
            <person name="Destefano S.A."/>
        </authorList>
    </citation>
    <scope>NUCLEOTIDE SEQUENCE [LARGE SCALE GENOMIC DNA]</scope>
    <source>
        <strain evidence="8 9">ICMP2807</strain>
    </source>
</reference>
<evidence type="ECO:0000256" key="4">
    <source>
        <dbReference type="ARBA" id="ARBA00022603"/>
    </source>
</evidence>
<dbReference type="InterPro" id="IPR000878">
    <property type="entry name" value="4pyrrol_Mease"/>
</dbReference>
<dbReference type="GO" id="GO:0032259">
    <property type="term" value="P:methylation"/>
    <property type="evidence" value="ECO:0007669"/>
    <property type="project" value="UniProtKB-KW"/>
</dbReference>
<dbReference type="PANTHER" id="PTHR45790:SF4">
    <property type="entry name" value="COBALT-PRECORRIN-4 C(11)-METHYLTRANSFERASE"/>
    <property type="match status" value="1"/>
</dbReference>
<dbReference type="PATRIC" id="fig|28092.6.peg.4518"/>
<comment type="similarity">
    <text evidence="2">Belongs to the precorrin methyltransferase family.</text>
</comment>
<keyword evidence="9" id="KW-1185">Reference proteome</keyword>
<comment type="caution">
    <text evidence="8">The sequence shown here is derived from an EMBL/GenBank/DDBJ whole genome shotgun (WGS) entry which is preliminary data.</text>
</comment>
<dbReference type="InterPro" id="IPR003043">
    <property type="entry name" value="Uropor_MeTrfase_CS"/>
</dbReference>
<dbReference type="STRING" id="28092.WM40_19255"/>
<dbReference type="GO" id="GO:0009236">
    <property type="term" value="P:cobalamin biosynthetic process"/>
    <property type="evidence" value="ECO:0007669"/>
    <property type="project" value="UniProtKB-UniPathway"/>
</dbReference>
<evidence type="ECO:0000256" key="5">
    <source>
        <dbReference type="ARBA" id="ARBA00022679"/>
    </source>
</evidence>
<dbReference type="OrthoDB" id="9815856at2"/>
<dbReference type="SUPFAM" id="SSF53790">
    <property type="entry name" value="Tetrapyrrole methylase"/>
    <property type="match status" value="1"/>
</dbReference>
<dbReference type="CDD" id="cd11641">
    <property type="entry name" value="Precorrin-4_C11-MT"/>
    <property type="match status" value="1"/>
</dbReference>
<evidence type="ECO:0000259" key="7">
    <source>
        <dbReference type="Pfam" id="PF00590"/>
    </source>
</evidence>
<evidence type="ECO:0000256" key="6">
    <source>
        <dbReference type="ARBA" id="ARBA00022691"/>
    </source>
</evidence>
<protein>
    <submittedName>
        <fullName evidence="8">Precorrin-4 C11-methyltransferase</fullName>
    </submittedName>
</protein>
<dbReference type="RefSeq" id="WP_024904388.1">
    <property type="nucleotide sequence ID" value="NZ_CADFGU010000003.1"/>
</dbReference>
<dbReference type="InterPro" id="IPR014776">
    <property type="entry name" value="4pyrrole_Mease_sub2"/>
</dbReference>
<keyword evidence="4 8" id="KW-0489">Methyltransferase</keyword>
<evidence type="ECO:0000313" key="9">
    <source>
        <dbReference type="Proteomes" id="UP000033618"/>
    </source>
</evidence>
<dbReference type="PANTHER" id="PTHR45790">
    <property type="entry name" value="SIROHEME SYNTHASE-RELATED"/>
    <property type="match status" value="1"/>
</dbReference>
<proteinExistence type="inferred from homology"/>
<gene>
    <name evidence="8" type="ORF">WM40_19255</name>
</gene>
<evidence type="ECO:0000256" key="3">
    <source>
        <dbReference type="ARBA" id="ARBA00022573"/>
    </source>
</evidence>
<dbReference type="EMBL" id="LAQU01000024">
    <property type="protein sequence ID" value="KKB62142.1"/>
    <property type="molecule type" value="Genomic_DNA"/>
</dbReference>
<evidence type="ECO:0000313" key="8">
    <source>
        <dbReference type="EMBL" id="KKB62142.1"/>
    </source>
</evidence>
<dbReference type="Gene3D" id="3.40.1010.10">
    <property type="entry name" value="Cobalt-precorrin-4 Transmethylase, Domain 1"/>
    <property type="match status" value="1"/>
</dbReference>
<dbReference type="InterPro" id="IPR014777">
    <property type="entry name" value="4pyrrole_Mease_sub1"/>
</dbReference>
<dbReference type="UniPathway" id="UPA00148"/>
<dbReference type="InterPro" id="IPR035996">
    <property type="entry name" value="4pyrrol_Methylase_sf"/>
</dbReference>
<dbReference type="GO" id="GO:0046026">
    <property type="term" value="F:precorrin-4 C11-methyltransferase activity"/>
    <property type="evidence" value="ECO:0007669"/>
    <property type="project" value="InterPro"/>
</dbReference>
<feature type="domain" description="Tetrapyrrole methylase" evidence="7">
    <location>
        <begin position="2"/>
        <end position="204"/>
    </location>
</feature>
<dbReference type="NCBIfam" id="TIGR01465">
    <property type="entry name" value="cobM_cbiF"/>
    <property type="match status" value="1"/>
</dbReference>
<evidence type="ECO:0000256" key="1">
    <source>
        <dbReference type="ARBA" id="ARBA00004953"/>
    </source>
</evidence>
<comment type="pathway">
    <text evidence="1">Cofactor biosynthesis; adenosylcobalamin biosynthesis.</text>
</comment>